<comment type="function">
    <text evidence="11">Involved in coproporphyrin-dependent heme b biosynthesis. Catalyzes the oxidation of coproporphyrinogen III to coproporphyrin III.</text>
</comment>
<organism evidence="13 14">
    <name type="scientific">Metabacillus indicus</name>
    <name type="common">Bacillus indicus</name>
    <dbReference type="NCBI Taxonomy" id="246786"/>
    <lineage>
        <taxon>Bacteria</taxon>
        <taxon>Bacillati</taxon>
        <taxon>Bacillota</taxon>
        <taxon>Bacilli</taxon>
        <taxon>Bacillales</taxon>
        <taxon>Bacillaceae</taxon>
        <taxon>Metabacillus</taxon>
    </lineage>
</organism>
<keyword evidence="9 11" id="KW-0560">Oxidoreductase</keyword>
<dbReference type="SUPFAM" id="SSF51905">
    <property type="entry name" value="FAD/NAD(P)-binding domain"/>
    <property type="match status" value="1"/>
</dbReference>
<evidence type="ECO:0000256" key="11">
    <source>
        <dbReference type="RuleBase" id="RU364052"/>
    </source>
</evidence>
<evidence type="ECO:0000256" key="6">
    <source>
        <dbReference type="ARBA" id="ARBA00019046"/>
    </source>
</evidence>
<accession>A0A084GJ86</accession>
<dbReference type="EMBL" id="JNVC02000024">
    <property type="protein sequence ID" value="KEZ47398.1"/>
    <property type="molecule type" value="Genomic_DNA"/>
</dbReference>
<evidence type="ECO:0000256" key="4">
    <source>
        <dbReference type="ARBA" id="ARBA00008310"/>
    </source>
</evidence>
<dbReference type="UniPathway" id="UPA00252"/>
<dbReference type="STRING" id="246786.GS18_0221485"/>
<evidence type="ECO:0000256" key="10">
    <source>
        <dbReference type="ARBA" id="ARBA00023133"/>
    </source>
</evidence>
<name>A0A084GJ86_METID</name>
<evidence type="ECO:0000256" key="9">
    <source>
        <dbReference type="ARBA" id="ARBA00023002"/>
    </source>
</evidence>
<gene>
    <name evidence="13" type="ORF">GS18_0221485</name>
</gene>
<feature type="domain" description="Amine oxidase" evidence="12">
    <location>
        <begin position="15"/>
        <end position="462"/>
    </location>
</feature>
<evidence type="ECO:0000259" key="12">
    <source>
        <dbReference type="Pfam" id="PF01593"/>
    </source>
</evidence>
<evidence type="ECO:0000313" key="14">
    <source>
        <dbReference type="Proteomes" id="UP000028549"/>
    </source>
</evidence>
<dbReference type="NCBIfam" id="NF008845">
    <property type="entry name" value="PRK11883.1-5"/>
    <property type="match status" value="1"/>
</dbReference>
<dbReference type="NCBIfam" id="TIGR00562">
    <property type="entry name" value="proto_IX_ox"/>
    <property type="match status" value="1"/>
</dbReference>
<dbReference type="GO" id="GO:0004729">
    <property type="term" value="F:oxygen-dependent protoporphyrinogen oxidase activity"/>
    <property type="evidence" value="ECO:0007669"/>
    <property type="project" value="UniProtKB-UniRule"/>
</dbReference>
<dbReference type="Gene3D" id="3.50.50.60">
    <property type="entry name" value="FAD/NAD(P)-binding domain"/>
    <property type="match status" value="1"/>
</dbReference>
<dbReference type="InterPro" id="IPR036188">
    <property type="entry name" value="FAD/NAD-bd_sf"/>
</dbReference>
<evidence type="ECO:0000313" key="13">
    <source>
        <dbReference type="EMBL" id="KEZ47398.1"/>
    </source>
</evidence>
<dbReference type="Gene3D" id="3.90.660.20">
    <property type="entry name" value="Protoporphyrinogen oxidase, mitochondrial, domain 2"/>
    <property type="match status" value="1"/>
</dbReference>
<comment type="pathway">
    <text evidence="3 11">Porphyrin-containing compound metabolism; protoheme biosynthesis.</text>
</comment>
<evidence type="ECO:0000256" key="8">
    <source>
        <dbReference type="ARBA" id="ARBA00022827"/>
    </source>
</evidence>
<dbReference type="Pfam" id="PF01593">
    <property type="entry name" value="Amino_oxidase"/>
    <property type="match status" value="1"/>
</dbReference>
<comment type="catalytic activity">
    <reaction evidence="1">
        <text>coproporphyrinogen III + 3 O2 = coproporphyrin III + 3 H2O2</text>
        <dbReference type="Rhea" id="RHEA:43436"/>
        <dbReference type="ChEBI" id="CHEBI:15379"/>
        <dbReference type="ChEBI" id="CHEBI:16240"/>
        <dbReference type="ChEBI" id="CHEBI:57309"/>
        <dbReference type="ChEBI" id="CHEBI:131725"/>
        <dbReference type="EC" id="1.3.3.15"/>
    </reaction>
    <physiologicalReaction direction="left-to-right" evidence="1">
        <dbReference type="Rhea" id="RHEA:43437"/>
    </physiologicalReaction>
</comment>
<keyword evidence="7 11" id="KW-0285">Flavoprotein</keyword>
<dbReference type="InterPro" id="IPR004572">
    <property type="entry name" value="Protoporphyrinogen_oxidase"/>
</dbReference>
<dbReference type="GO" id="GO:0005737">
    <property type="term" value="C:cytoplasm"/>
    <property type="evidence" value="ECO:0007669"/>
    <property type="project" value="UniProtKB-SubCell"/>
</dbReference>
<comment type="similarity">
    <text evidence="4 11">Belongs to the protoporphyrinogen/coproporphyrinogen oxidase family. Coproporphyrinogen III oxidase subfamily.</text>
</comment>
<dbReference type="Proteomes" id="UP000028549">
    <property type="component" value="Unassembled WGS sequence"/>
</dbReference>
<keyword evidence="11" id="KW-0963">Cytoplasm</keyword>
<keyword evidence="10 11" id="KW-0350">Heme biosynthesis</keyword>
<comment type="cofactor">
    <cofactor evidence="2 11">
        <name>FAD</name>
        <dbReference type="ChEBI" id="CHEBI:57692"/>
    </cofactor>
</comment>
<evidence type="ECO:0000256" key="3">
    <source>
        <dbReference type="ARBA" id="ARBA00004744"/>
    </source>
</evidence>
<dbReference type="RefSeq" id="WP_029567319.1">
    <property type="nucleotide sequence ID" value="NZ_CANLZQ010000010.1"/>
</dbReference>
<dbReference type="EC" id="1.3.3.15" evidence="5 11"/>
<protein>
    <recommendedName>
        <fullName evidence="6 11">Coproporphyrinogen III oxidase</fullName>
        <ecNumber evidence="5 11">1.3.3.15</ecNumber>
    </recommendedName>
</protein>
<evidence type="ECO:0000256" key="1">
    <source>
        <dbReference type="ARBA" id="ARBA00001755"/>
    </source>
</evidence>
<dbReference type="InterPro" id="IPR050464">
    <property type="entry name" value="Zeta_carotene_desat/Oxidored"/>
</dbReference>
<comment type="subcellular location">
    <subcellularLocation>
        <location evidence="11">Cytoplasm</location>
    </subcellularLocation>
</comment>
<dbReference type="SUPFAM" id="SSF54373">
    <property type="entry name" value="FAD-linked reductases, C-terminal domain"/>
    <property type="match status" value="1"/>
</dbReference>
<keyword evidence="14" id="KW-1185">Reference proteome</keyword>
<dbReference type="PANTHER" id="PTHR42923:SF3">
    <property type="entry name" value="PROTOPORPHYRINOGEN OXIDASE"/>
    <property type="match status" value="1"/>
</dbReference>
<proteinExistence type="inferred from homology"/>
<dbReference type="AlphaFoldDB" id="A0A084GJ86"/>
<evidence type="ECO:0000256" key="5">
    <source>
        <dbReference type="ARBA" id="ARBA00012402"/>
    </source>
</evidence>
<dbReference type="GO" id="GO:0006783">
    <property type="term" value="P:heme biosynthetic process"/>
    <property type="evidence" value="ECO:0007669"/>
    <property type="project" value="UniProtKB-UniRule"/>
</dbReference>
<evidence type="ECO:0000256" key="7">
    <source>
        <dbReference type="ARBA" id="ARBA00022630"/>
    </source>
</evidence>
<sequence length="473" mass="51665">MTGKKKKVVIIGGGITGLSAAFYMQKEIREQNLQAETVLIESSPRLGGKIQTVHKDGFIIERGPDSFLERKTSGPQFVKDVGLGSELVNNATGRSYVLVGDRLHPIPAGAVMGIPTQIMPFVTTGLFSVLGKARAAGDFIMPAGREQGDQSLGHFFRRRLGNEVVENLIEPLLSGIYAGDIDKLSLLSTFPQFHKVEQDHRSLILGMKKGLPASNQKHEPSRKKGIFQTVKGGLQSLVDAAESKLTDTRILKGIKVEAIEKSGAQYSLKLSSGERMEADALIVTTPHQHTAGMLPDKENFQYMQEMPSTSVATVAMAFPEDAVSIEGNGTGFVISRNGDYTITACTWTHRKWPHTVPKGKALIRAYVGKAGDQAIVEQPDHEIISAVLEDLNKIMKLDQKPDFTVVSRWKQAMPQYNVGHQEEVHKMKEKIMNNYPGMFLAGASYAGVGIPDCIDQGKSAVSHALDYLKKATL</sequence>
<evidence type="ECO:0000256" key="2">
    <source>
        <dbReference type="ARBA" id="ARBA00001974"/>
    </source>
</evidence>
<comment type="caution">
    <text evidence="13">The sequence shown here is derived from an EMBL/GenBank/DDBJ whole genome shotgun (WGS) entry which is preliminary data.</text>
</comment>
<reference evidence="13 14" key="1">
    <citation type="journal article" date="2005" name="Int. J. Syst. Evol. Microbiol.">
        <title>Bacillus cibi sp. nov., isolated from jeotgal, a traditional Korean fermented seafood.</title>
        <authorList>
            <person name="Yoon J.H."/>
            <person name="Lee C.H."/>
            <person name="Oh T.K."/>
        </authorList>
    </citation>
    <scope>NUCLEOTIDE SEQUENCE [LARGE SCALE GENOMIC DNA]</scope>
    <source>
        <strain evidence="13 14">DSM 16189</strain>
    </source>
</reference>
<dbReference type="InterPro" id="IPR002937">
    <property type="entry name" value="Amino_oxidase"/>
</dbReference>
<keyword evidence="8 11" id="KW-0274">FAD</keyword>
<dbReference type="Gene3D" id="1.10.3110.10">
    <property type="entry name" value="protoporphyrinogen ix oxidase, domain 3"/>
    <property type="match status" value="1"/>
</dbReference>
<dbReference type="OrthoDB" id="9805195at2"/>
<dbReference type="PANTHER" id="PTHR42923">
    <property type="entry name" value="PROTOPORPHYRINOGEN OXIDASE"/>
    <property type="match status" value="1"/>
</dbReference>